<dbReference type="EMBL" id="VSSQ01009529">
    <property type="protein sequence ID" value="MPM41895.1"/>
    <property type="molecule type" value="Genomic_DNA"/>
</dbReference>
<reference evidence="1" key="1">
    <citation type="submission" date="2019-08" db="EMBL/GenBank/DDBJ databases">
        <authorList>
            <person name="Kucharzyk K."/>
            <person name="Murdoch R.W."/>
            <person name="Higgins S."/>
            <person name="Loffler F."/>
        </authorList>
    </citation>
    <scope>NUCLEOTIDE SEQUENCE</scope>
</reference>
<dbReference type="AlphaFoldDB" id="A0A644ZLW3"/>
<sequence>MQLLPDIAIKEWVRVIKPGGRIFCFNRMEENVGIRMHQLNIYDDKSVDEKLVVSNAMMDELKNLIERSGLINVRIIQLPDTTKKERQNIKEEEWYQPWYVLAADKPL</sequence>
<proteinExistence type="predicted"/>
<comment type="caution">
    <text evidence="1">The sequence shown here is derived from an EMBL/GenBank/DDBJ whole genome shotgun (WGS) entry which is preliminary data.</text>
</comment>
<gene>
    <name evidence="1" type="ORF">SDC9_88555</name>
</gene>
<protein>
    <recommendedName>
        <fullName evidence="2">Methyltransferase type 11 domain-containing protein</fullName>
    </recommendedName>
</protein>
<organism evidence="1">
    <name type="scientific">bioreactor metagenome</name>
    <dbReference type="NCBI Taxonomy" id="1076179"/>
    <lineage>
        <taxon>unclassified sequences</taxon>
        <taxon>metagenomes</taxon>
        <taxon>ecological metagenomes</taxon>
    </lineage>
</organism>
<name>A0A644ZLW3_9ZZZZ</name>
<evidence type="ECO:0000313" key="1">
    <source>
        <dbReference type="EMBL" id="MPM41895.1"/>
    </source>
</evidence>
<accession>A0A644ZLW3</accession>
<dbReference type="Gene3D" id="3.40.50.150">
    <property type="entry name" value="Vaccinia Virus protein VP39"/>
    <property type="match status" value="1"/>
</dbReference>
<evidence type="ECO:0008006" key="2">
    <source>
        <dbReference type="Google" id="ProtNLM"/>
    </source>
</evidence>
<dbReference type="SUPFAM" id="SSF53335">
    <property type="entry name" value="S-adenosyl-L-methionine-dependent methyltransferases"/>
    <property type="match status" value="1"/>
</dbReference>
<dbReference type="InterPro" id="IPR029063">
    <property type="entry name" value="SAM-dependent_MTases_sf"/>
</dbReference>